<dbReference type="AlphaFoldDB" id="A0AAV1CUM9"/>
<organism evidence="1 2">
    <name type="scientific">Oldenlandia corymbosa var. corymbosa</name>
    <dbReference type="NCBI Taxonomy" id="529605"/>
    <lineage>
        <taxon>Eukaryota</taxon>
        <taxon>Viridiplantae</taxon>
        <taxon>Streptophyta</taxon>
        <taxon>Embryophyta</taxon>
        <taxon>Tracheophyta</taxon>
        <taxon>Spermatophyta</taxon>
        <taxon>Magnoliopsida</taxon>
        <taxon>eudicotyledons</taxon>
        <taxon>Gunneridae</taxon>
        <taxon>Pentapetalae</taxon>
        <taxon>asterids</taxon>
        <taxon>lamiids</taxon>
        <taxon>Gentianales</taxon>
        <taxon>Rubiaceae</taxon>
        <taxon>Rubioideae</taxon>
        <taxon>Spermacoceae</taxon>
        <taxon>Hedyotis-Oldenlandia complex</taxon>
        <taxon>Oldenlandia</taxon>
    </lineage>
</organism>
<evidence type="ECO:0000313" key="1">
    <source>
        <dbReference type="EMBL" id="CAI9099125.1"/>
    </source>
</evidence>
<protein>
    <submittedName>
        <fullName evidence="1">OLC1v1035896C1</fullName>
    </submittedName>
</protein>
<sequence length="158" mass="18463">MSPSYHEYIHHDMLDNMFINLSLEKIGLFRPVSKAWEEMTKRQEFVLKKREMSYPASENYILVFTQTSQEDHLLQDKLIATNIKVQMDNPCNNIRFQEEMLMGDDGIHKIMPITTDLICLQTTQIKFLNPKTTQLATVEWPYDVTLSNCKTAFGQTIL</sequence>
<reference evidence="1" key="1">
    <citation type="submission" date="2023-03" db="EMBL/GenBank/DDBJ databases">
        <authorList>
            <person name="Julca I."/>
        </authorList>
    </citation>
    <scope>NUCLEOTIDE SEQUENCE</scope>
</reference>
<gene>
    <name evidence="1" type="ORF">OLC1_LOCUS9206</name>
</gene>
<name>A0AAV1CUM9_OLDCO</name>
<evidence type="ECO:0000313" key="2">
    <source>
        <dbReference type="Proteomes" id="UP001161247"/>
    </source>
</evidence>
<keyword evidence="2" id="KW-1185">Reference proteome</keyword>
<accession>A0AAV1CUM9</accession>
<dbReference type="EMBL" id="OX459120">
    <property type="protein sequence ID" value="CAI9099125.1"/>
    <property type="molecule type" value="Genomic_DNA"/>
</dbReference>
<dbReference type="Proteomes" id="UP001161247">
    <property type="component" value="Chromosome 3"/>
</dbReference>
<proteinExistence type="predicted"/>